<dbReference type="Pfam" id="PF07686">
    <property type="entry name" value="V-set"/>
    <property type="match status" value="1"/>
</dbReference>
<proteinExistence type="predicted"/>
<name>A0A553QDS7_9TELE</name>
<dbReference type="SMART" id="SM00409">
    <property type="entry name" value="IG"/>
    <property type="match status" value="1"/>
</dbReference>
<dbReference type="Proteomes" id="UP000316079">
    <property type="component" value="Unassembled WGS sequence"/>
</dbReference>
<protein>
    <recommendedName>
        <fullName evidence="2">Ig-like domain-containing protein</fullName>
    </recommendedName>
</protein>
<organism evidence="3 4">
    <name type="scientific">Danionella cerebrum</name>
    <dbReference type="NCBI Taxonomy" id="2873325"/>
    <lineage>
        <taxon>Eukaryota</taxon>
        <taxon>Metazoa</taxon>
        <taxon>Chordata</taxon>
        <taxon>Craniata</taxon>
        <taxon>Vertebrata</taxon>
        <taxon>Euteleostomi</taxon>
        <taxon>Actinopterygii</taxon>
        <taxon>Neopterygii</taxon>
        <taxon>Teleostei</taxon>
        <taxon>Ostariophysi</taxon>
        <taxon>Cypriniformes</taxon>
        <taxon>Danionidae</taxon>
        <taxon>Danioninae</taxon>
        <taxon>Danionella</taxon>
    </lineage>
</organism>
<feature type="signal peptide" evidence="1">
    <location>
        <begin position="1"/>
        <end position="19"/>
    </location>
</feature>
<comment type="caution">
    <text evidence="3">The sequence shown here is derived from an EMBL/GenBank/DDBJ whole genome shotgun (WGS) entry which is preliminary data.</text>
</comment>
<dbReference type="STRING" id="623744.A0A553QDS7"/>
<dbReference type="PROSITE" id="PS50835">
    <property type="entry name" value="IG_LIKE"/>
    <property type="match status" value="1"/>
</dbReference>
<dbReference type="SUPFAM" id="SSF48726">
    <property type="entry name" value="Immunoglobulin"/>
    <property type="match status" value="1"/>
</dbReference>
<accession>A0A553QDS7</accession>
<dbReference type="InterPro" id="IPR013783">
    <property type="entry name" value="Ig-like_fold"/>
</dbReference>
<evidence type="ECO:0000256" key="1">
    <source>
        <dbReference type="SAM" id="SignalP"/>
    </source>
</evidence>
<keyword evidence="4" id="KW-1185">Reference proteome</keyword>
<dbReference type="InterPro" id="IPR007110">
    <property type="entry name" value="Ig-like_dom"/>
</dbReference>
<dbReference type="Gene3D" id="2.60.40.10">
    <property type="entry name" value="Immunoglobulins"/>
    <property type="match status" value="1"/>
</dbReference>
<evidence type="ECO:0000259" key="2">
    <source>
        <dbReference type="PROSITE" id="PS50835"/>
    </source>
</evidence>
<dbReference type="AlphaFoldDB" id="A0A553QDS7"/>
<sequence>MTLVVLIWTLALFSRECLGEVEVAQFPVILCSEAGESVSISCSFNKSPNCCPYRVSWYQQKPPKAPKLLIYETSSRYSGTDSRFSGSVSDREFSLSITEVQAEDAGLYYCQSYSDGVFTQ</sequence>
<evidence type="ECO:0000313" key="4">
    <source>
        <dbReference type="Proteomes" id="UP000316079"/>
    </source>
</evidence>
<dbReference type="InterPro" id="IPR013106">
    <property type="entry name" value="Ig_V-set"/>
</dbReference>
<dbReference type="EMBL" id="SRMA01026068">
    <property type="protein sequence ID" value="TRY88094.1"/>
    <property type="molecule type" value="Genomic_DNA"/>
</dbReference>
<keyword evidence="1" id="KW-0732">Signal</keyword>
<feature type="domain" description="Ig-like" evidence="2">
    <location>
        <begin position="35"/>
        <end position="120"/>
    </location>
</feature>
<evidence type="ECO:0000313" key="3">
    <source>
        <dbReference type="EMBL" id="TRY88094.1"/>
    </source>
</evidence>
<dbReference type="OrthoDB" id="6103117at2759"/>
<reference evidence="3 4" key="1">
    <citation type="journal article" date="2019" name="Sci. Data">
        <title>Hybrid genome assembly and annotation of Danionella translucida.</title>
        <authorList>
            <person name="Kadobianskyi M."/>
            <person name="Schulze L."/>
            <person name="Schuelke M."/>
            <person name="Judkewitz B."/>
        </authorList>
    </citation>
    <scope>NUCLEOTIDE SEQUENCE [LARGE SCALE GENOMIC DNA]</scope>
    <source>
        <strain evidence="3 4">Bolton</strain>
    </source>
</reference>
<dbReference type="InterPro" id="IPR036179">
    <property type="entry name" value="Ig-like_dom_sf"/>
</dbReference>
<gene>
    <name evidence="3" type="ORF">DNTS_000672</name>
</gene>
<dbReference type="PANTHER" id="PTHR23267">
    <property type="entry name" value="IMMUNOGLOBULIN LIGHT CHAIN"/>
    <property type="match status" value="1"/>
</dbReference>
<dbReference type="InterPro" id="IPR003599">
    <property type="entry name" value="Ig_sub"/>
</dbReference>
<dbReference type="InterPro" id="IPR050150">
    <property type="entry name" value="IgV_Light_Chain"/>
</dbReference>
<feature type="chain" id="PRO_5022091035" description="Ig-like domain-containing protein" evidence="1">
    <location>
        <begin position="20"/>
        <end position="120"/>
    </location>
</feature>
<dbReference type="SMART" id="SM00406">
    <property type="entry name" value="IGv"/>
    <property type="match status" value="1"/>
</dbReference>